<dbReference type="InterPro" id="IPR013041">
    <property type="entry name" value="Clathrin_app_Ig-like_sf"/>
</dbReference>
<gene>
    <name evidence="1" type="ORF">DARMORV10_C01P36770.1</name>
</gene>
<accession>A0A816RQZ5</accession>
<sequence>MPVLDEATFSGRRAGSLPIAVSTSGKSSLSIPNGVVKAAAPLVDLLDLSSDDAPAPTSFKTHDVTDAGRLGYKIDGKDVLEEGQINNFPREL</sequence>
<dbReference type="EMBL" id="HG994365">
    <property type="protein sequence ID" value="CAF2075607.1"/>
    <property type="molecule type" value="Genomic_DNA"/>
</dbReference>
<dbReference type="AlphaFoldDB" id="A0A816RQZ5"/>
<organism evidence="1">
    <name type="scientific">Brassica napus</name>
    <name type="common">Rape</name>
    <dbReference type="NCBI Taxonomy" id="3708"/>
    <lineage>
        <taxon>Eukaryota</taxon>
        <taxon>Viridiplantae</taxon>
        <taxon>Streptophyta</taxon>
        <taxon>Embryophyta</taxon>
        <taxon>Tracheophyta</taxon>
        <taxon>Spermatophyta</taxon>
        <taxon>Magnoliopsida</taxon>
        <taxon>eudicotyledons</taxon>
        <taxon>Gunneridae</taxon>
        <taxon>Pentapetalae</taxon>
        <taxon>rosids</taxon>
        <taxon>malvids</taxon>
        <taxon>Brassicales</taxon>
        <taxon>Brassicaceae</taxon>
        <taxon>Brassiceae</taxon>
        <taxon>Brassica</taxon>
    </lineage>
</organism>
<evidence type="ECO:0000313" key="1">
    <source>
        <dbReference type="EMBL" id="CAF2075607.1"/>
    </source>
</evidence>
<protein>
    <submittedName>
        <fullName evidence="1">(rape) hypothetical protein</fullName>
    </submittedName>
</protein>
<reference evidence="1" key="1">
    <citation type="submission" date="2021-01" db="EMBL/GenBank/DDBJ databases">
        <authorList>
            <consortium name="Genoscope - CEA"/>
            <person name="William W."/>
        </authorList>
    </citation>
    <scope>NUCLEOTIDE SEQUENCE</scope>
</reference>
<dbReference type="SUPFAM" id="SSF49348">
    <property type="entry name" value="Clathrin adaptor appendage domain"/>
    <property type="match status" value="1"/>
</dbReference>
<proteinExistence type="predicted"/>
<name>A0A816RQZ5_BRANA</name>
<dbReference type="Proteomes" id="UP001295469">
    <property type="component" value="Chromosome C01"/>
</dbReference>